<gene>
    <name evidence="2" type="ORF">IRJ41_005370</name>
</gene>
<reference evidence="2" key="1">
    <citation type="submission" date="2021-02" db="EMBL/GenBank/DDBJ databases">
        <title>Comparative genomics reveals that relaxation of natural selection precedes convergent phenotypic evolution of cavefish.</title>
        <authorList>
            <person name="Peng Z."/>
        </authorList>
    </citation>
    <scope>NUCLEOTIDE SEQUENCE</scope>
    <source>
        <tissue evidence="2">Muscle</tissue>
    </source>
</reference>
<accession>A0A9W7T4Y4</accession>
<protein>
    <submittedName>
        <fullName evidence="2">Potassium channel subfamily K member 10</fullName>
    </submittedName>
</protein>
<dbReference type="EMBL" id="JAFHDT010000271">
    <property type="protein sequence ID" value="KAI7790013.1"/>
    <property type="molecule type" value="Genomic_DNA"/>
</dbReference>
<dbReference type="GO" id="GO:0034220">
    <property type="term" value="P:monoatomic ion transmembrane transport"/>
    <property type="evidence" value="ECO:0007669"/>
    <property type="project" value="UniProtKB-KW"/>
</dbReference>
<keyword evidence="2" id="KW-0406">Ion transport</keyword>
<dbReference type="AlphaFoldDB" id="A0A9W7T4Y4"/>
<keyword evidence="1" id="KW-0472">Membrane</keyword>
<name>A0A9W7T4Y4_TRIRA</name>
<evidence type="ECO:0000256" key="1">
    <source>
        <dbReference type="SAM" id="Phobius"/>
    </source>
</evidence>
<evidence type="ECO:0000313" key="2">
    <source>
        <dbReference type="EMBL" id="KAI7790013.1"/>
    </source>
</evidence>
<dbReference type="Proteomes" id="UP001059041">
    <property type="component" value="Unassembled WGS sequence"/>
</dbReference>
<comment type="caution">
    <text evidence="2">The sequence shown here is derived from an EMBL/GenBank/DDBJ whole genome shotgun (WGS) entry which is preliminary data.</text>
</comment>
<sequence length="110" mass="12213">HSVDAVNAGVSPIGDTSYNSSHWDLGSSFFFAGTVITTIECAYVWVRVCLQVRTFVTAASDAKCVADGREDSMTEERWVGEREHRFHLNETGRGVGELKECSSRLKVKQK</sequence>
<keyword evidence="3" id="KW-1185">Reference proteome</keyword>
<feature type="transmembrane region" description="Helical" evidence="1">
    <location>
        <begin position="25"/>
        <end position="46"/>
    </location>
</feature>
<proteinExistence type="predicted"/>
<evidence type="ECO:0000313" key="3">
    <source>
        <dbReference type="Proteomes" id="UP001059041"/>
    </source>
</evidence>
<keyword evidence="2" id="KW-0407">Ion channel</keyword>
<keyword evidence="2" id="KW-0813">Transport</keyword>
<dbReference type="Gene3D" id="1.10.287.70">
    <property type="match status" value="1"/>
</dbReference>
<organism evidence="2 3">
    <name type="scientific">Triplophysa rosa</name>
    <name type="common">Cave loach</name>
    <dbReference type="NCBI Taxonomy" id="992332"/>
    <lineage>
        <taxon>Eukaryota</taxon>
        <taxon>Metazoa</taxon>
        <taxon>Chordata</taxon>
        <taxon>Craniata</taxon>
        <taxon>Vertebrata</taxon>
        <taxon>Euteleostomi</taxon>
        <taxon>Actinopterygii</taxon>
        <taxon>Neopterygii</taxon>
        <taxon>Teleostei</taxon>
        <taxon>Ostariophysi</taxon>
        <taxon>Cypriniformes</taxon>
        <taxon>Nemacheilidae</taxon>
        <taxon>Triplophysa</taxon>
    </lineage>
</organism>
<keyword evidence="1" id="KW-1133">Transmembrane helix</keyword>
<keyword evidence="1" id="KW-0812">Transmembrane</keyword>
<feature type="non-terminal residue" evidence="2">
    <location>
        <position position="1"/>
    </location>
</feature>